<sequence length="189" mass="18985">MSVAFDSLLQPASLVNQLIPALPLASFMSVVLGWLMAFLSVFLILLILIQRGKGGGLTGALGGPGGQSAFGSKAGDTFTAITVGTAAVWALVCAFAMYQLGAHTPAVADTSDSQIQGGPGDDVEDITSGLVVPTGSDSDEVSDLDAAIGSLGSLSSGDSDAADTAEETETEPEADETTEVGTTSDEETP</sequence>
<dbReference type="InterPro" id="IPR004692">
    <property type="entry name" value="SecG"/>
</dbReference>
<feature type="compositionally biased region" description="Low complexity" evidence="10">
    <location>
        <begin position="144"/>
        <end position="159"/>
    </location>
</feature>
<reference evidence="11 12" key="1">
    <citation type="journal article" date="2013" name="Mar. Genomics">
        <title>Expression of sulfatases in Rhodopirellula baltica and the diversity of sulfatases in the genus Rhodopirellula.</title>
        <authorList>
            <person name="Wegner C.E."/>
            <person name="Richter-Heitmann T."/>
            <person name="Klindworth A."/>
            <person name="Klockow C."/>
            <person name="Richter M."/>
            <person name="Achstetter T."/>
            <person name="Glockner F.O."/>
            <person name="Harder J."/>
        </authorList>
    </citation>
    <scope>NUCLEOTIDE SEQUENCE [LARGE SCALE GENOMIC DNA]</scope>
    <source>
        <strain evidence="11 12">SH28</strain>
    </source>
</reference>
<keyword evidence="6 9" id="KW-1133">Transmembrane helix</keyword>
<name>K5D762_RHOBT</name>
<keyword evidence="8 9" id="KW-0472">Membrane</keyword>
<comment type="subcellular location">
    <subcellularLocation>
        <location evidence="9">Cell membrane</location>
        <topology evidence="9">Multi-pass membrane protein</topology>
    </subcellularLocation>
    <subcellularLocation>
        <location evidence="1">Membrane</location>
        <topology evidence="1">Multi-pass membrane protein</topology>
    </subcellularLocation>
</comment>
<dbReference type="Proteomes" id="UP000007993">
    <property type="component" value="Unassembled WGS sequence"/>
</dbReference>
<keyword evidence="5 9" id="KW-0653">Protein transport</keyword>
<keyword evidence="9" id="KW-1003">Cell membrane</keyword>
<keyword evidence="3 9" id="KW-0813">Transport</keyword>
<dbReference type="Pfam" id="PF03840">
    <property type="entry name" value="SecG"/>
    <property type="match status" value="1"/>
</dbReference>
<dbReference type="GO" id="GO:0015450">
    <property type="term" value="F:protein-transporting ATPase activity"/>
    <property type="evidence" value="ECO:0007669"/>
    <property type="project" value="UniProtKB-UniRule"/>
</dbReference>
<evidence type="ECO:0000313" key="12">
    <source>
        <dbReference type="Proteomes" id="UP000007993"/>
    </source>
</evidence>
<protein>
    <recommendedName>
        <fullName evidence="9">Protein-export membrane protein SecG</fullName>
    </recommendedName>
</protein>
<evidence type="ECO:0000256" key="5">
    <source>
        <dbReference type="ARBA" id="ARBA00022927"/>
    </source>
</evidence>
<dbReference type="RefSeq" id="WP_007332021.1">
    <property type="nucleotide sequence ID" value="NZ_AMCW01000055.1"/>
</dbReference>
<comment type="function">
    <text evidence="9">Involved in protein export. Participates in an early event of protein translocation.</text>
</comment>
<evidence type="ECO:0000256" key="9">
    <source>
        <dbReference type="RuleBase" id="RU365087"/>
    </source>
</evidence>
<gene>
    <name evidence="11" type="ORF">RBSH_02226</name>
</gene>
<evidence type="ECO:0000256" key="4">
    <source>
        <dbReference type="ARBA" id="ARBA00022692"/>
    </source>
</evidence>
<comment type="caution">
    <text evidence="9">Lacks conserved residue(s) required for the propagation of feature annotation.</text>
</comment>
<feature type="compositionally biased region" description="Acidic residues" evidence="10">
    <location>
        <begin position="160"/>
        <end position="189"/>
    </location>
</feature>
<accession>K5D762</accession>
<keyword evidence="4 9" id="KW-0812">Transmembrane</keyword>
<evidence type="ECO:0000256" key="1">
    <source>
        <dbReference type="ARBA" id="ARBA00004141"/>
    </source>
</evidence>
<dbReference type="NCBIfam" id="TIGR00810">
    <property type="entry name" value="secG"/>
    <property type="match status" value="1"/>
</dbReference>
<evidence type="ECO:0000256" key="10">
    <source>
        <dbReference type="SAM" id="MobiDB-lite"/>
    </source>
</evidence>
<dbReference type="GO" id="GO:0005886">
    <property type="term" value="C:plasma membrane"/>
    <property type="evidence" value="ECO:0007669"/>
    <property type="project" value="UniProtKB-SubCell"/>
</dbReference>
<evidence type="ECO:0000313" key="11">
    <source>
        <dbReference type="EMBL" id="EKK02592.1"/>
    </source>
</evidence>
<organism evidence="11 12">
    <name type="scientific">Rhodopirellula baltica SH28</name>
    <dbReference type="NCBI Taxonomy" id="993517"/>
    <lineage>
        <taxon>Bacteria</taxon>
        <taxon>Pseudomonadati</taxon>
        <taxon>Planctomycetota</taxon>
        <taxon>Planctomycetia</taxon>
        <taxon>Pirellulales</taxon>
        <taxon>Pirellulaceae</taxon>
        <taxon>Rhodopirellula</taxon>
    </lineage>
</organism>
<feature type="transmembrane region" description="Helical" evidence="9">
    <location>
        <begin position="24"/>
        <end position="49"/>
    </location>
</feature>
<dbReference type="GO" id="GO:0009306">
    <property type="term" value="P:protein secretion"/>
    <property type="evidence" value="ECO:0007669"/>
    <property type="project" value="UniProtKB-UniRule"/>
</dbReference>
<evidence type="ECO:0000256" key="6">
    <source>
        <dbReference type="ARBA" id="ARBA00022989"/>
    </source>
</evidence>
<dbReference type="EMBL" id="AMCW01000055">
    <property type="protein sequence ID" value="EKK02592.1"/>
    <property type="molecule type" value="Genomic_DNA"/>
</dbReference>
<proteinExistence type="inferred from homology"/>
<dbReference type="AlphaFoldDB" id="K5D762"/>
<evidence type="ECO:0000256" key="2">
    <source>
        <dbReference type="ARBA" id="ARBA00008445"/>
    </source>
</evidence>
<evidence type="ECO:0000256" key="3">
    <source>
        <dbReference type="ARBA" id="ARBA00022448"/>
    </source>
</evidence>
<dbReference type="PATRIC" id="fig|993517.3.peg.2413"/>
<keyword evidence="7 9" id="KW-0811">Translocation</keyword>
<comment type="caution">
    <text evidence="11">The sequence shown here is derived from an EMBL/GenBank/DDBJ whole genome shotgun (WGS) entry which is preliminary data.</text>
</comment>
<evidence type="ECO:0000256" key="7">
    <source>
        <dbReference type="ARBA" id="ARBA00023010"/>
    </source>
</evidence>
<feature type="region of interest" description="Disordered" evidence="10">
    <location>
        <begin position="109"/>
        <end position="189"/>
    </location>
</feature>
<comment type="similarity">
    <text evidence="2 9">Belongs to the SecG family.</text>
</comment>
<evidence type="ECO:0000256" key="8">
    <source>
        <dbReference type="ARBA" id="ARBA00023136"/>
    </source>
</evidence>